<dbReference type="InterPro" id="IPR014710">
    <property type="entry name" value="RmlC-like_jellyroll"/>
</dbReference>
<dbReference type="Proteomes" id="UP000238196">
    <property type="component" value="Unassembled WGS sequence"/>
</dbReference>
<sequence>MYTQPKTAEGQPIQVYTHSLTEDTEVHPHCHAEGQIWAIFEGIVTTELNGRHWTLPQGRICWIPPGVVHSARTQHAVNAWMAYLRPDLCHAFPEQPAVFVVTELTQALIQRINSWYHYGQSTSHDLTPAQQRLMAVLLDELLAARTEPMCLPMPSHPGLYRMAYQLMADPADKRSLAEWASYCGLSERGLSRHFRSETGLSLVEWRTQARMTRAVQLLMEGQSVTAIALEVGYDSISNFISTFRRHFGVTPTQYRG</sequence>
<evidence type="ECO:0000259" key="6">
    <source>
        <dbReference type="PROSITE" id="PS01124"/>
    </source>
</evidence>
<keyword evidence="3" id="KW-0238">DNA-binding</keyword>
<evidence type="ECO:0000313" key="7">
    <source>
        <dbReference type="EMBL" id="PPC79085.1"/>
    </source>
</evidence>
<dbReference type="SMART" id="SM00342">
    <property type="entry name" value="HTH_ARAC"/>
    <property type="match status" value="1"/>
</dbReference>
<keyword evidence="5" id="KW-0804">Transcription</keyword>
<dbReference type="GO" id="GO:0043565">
    <property type="term" value="F:sequence-specific DNA binding"/>
    <property type="evidence" value="ECO:0007669"/>
    <property type="project" value="InterPro"/>
</dbReference>
<dbReference type="Pfam" id="PF02311">
    <property type="entry name" value="AraC_binding"/>
    <property type="match status" value="1"/>
</dbReference>
<dbReference type="InterPro" id="IPR018062">
    <property type="entry name" value="HTH_AraC-typ_CS"/>
</dbReference>
<keyword evidence="1" id="KW-0678">Repressor</keyword>
<evidence type="ECO:0000256" key="3">
    <source>
        <dbReference type="ARBA" id="ARBA00023125"/>
    </source>
</evidence>
<gene>
    <name evidence="7" type="ORF">C4K68_01950</name>
</gene>
<dbReference type="Gene3D" id="2.60.120.10">
    <property type="entry name" value="Jelly Rolls"/>
    <property type="match status" value="1"/>
</dbReference>
<dbReference type="GO" id="GO:0003700">
    <property type="term" value="F:DNA-binding transcription factor activity"/>
    <property type="evidence" value="ECO:0007669"/>
    <property type="project" value="InterPro"/>
</dbReference>
<dbReference type="PANTHER" id="PTHR11019:SF199">
    <property type="entry name" value="HTH-TYPE TRANSCRIPTIONAL REGULATOR NIMR"/>
    <property type="match status" value="1"/>
</dbReference>
<dbReference type="FunFam" id="1.10.10.60:FF:000132">
    <property type="entry name" value="AraC family transcriptional regulator"/>
    <property type="match status" value="1"/>
</dbReference>
<protein>
    <submittedName>
        <fullName evidence="7">AraC family transcriptional regulator</fullName>
    </submittedName>
</protein>
<organism evidence="7 8">
    <name type="scientific">Proteobacteria bacterium 228</name>
    <dbReference type="NCBI Taxonomy" id="2083153"/>
    <lineage>
        <taxon>Bacteria</taxon>
        <taxon>Pseudomonadati</taxon>
        <taxon>Pseudomonadota</taxon>
    </lineage>
</organism>
<dbReference type="Gene3D" id="1.10.10.60">
    <property type="entry name" value="Homeodomain-like"/>
    <property type="match status" value="2"/>
</dbReference>
<dbReference type="CDD" id="cd06124">
    <property type="entry name" value="cupin_NimR-like_N"/>
    <property type="match status" value="1"/>
</dbReference>
<comment type="caution">
    <text evidence="7">The sequence shown here is derived from an EMBL/GenBank/DDBJ whole genome shotgun (WGS) entry which is preliminary data.</text>
</comment>
<reference evidence="7 8" key="1">
    <citation type="submission" date="2018-02" db="EMBL/GenBank/DDBJ databases">
        <title>novel marine gammaproteobacteria from coastal saline agro ecosystem.</title>
        <authorList>
            <person name="Krishnan R."/>
            <person name="Ramesh Kumar N."/>
        </authorList>
    </citation>
    <scope>NUCLEOTIDE SEQUENCE [LARGE SCALE GENOMIC DNA]</scope>
    <source>
        <strain evidence="7 8">228</strain>
    </source>
</reference>
<evidence type="ECO:0000256" key="4">
    <source>
        <dbReference type="ARBA" id="ARBA00023159"/>
    </source>
</evidence>
<accession>A0A2S5KWL0</accession>
<evidence type="ECO:0000256" key="5">
    <source>
        <dbReference type="ARBA" id="ARBA00023163"/>
    </source>
</evidence>
<dbReference type="EMBL" id="PRLP01000006">
    <property type="protein sequence ID" value="PPC79085.1"/>
    <property type="molecule type" value="Genomic_DNA"/>
</dbReference>
<dbReference type="SUPFAM" id="SSF46689">
    <property type="entry name" value="Homeodomain-like"/>
    <property type="match status" value="1"/>
</dbReference>
<dbReference type="InterPro" id="IPR020449">
    <property type="entry name" value="Tscrpt_reg_AraC-type_HTH"/>
</dbReference>
<dbReference type="InterPro" id="IPR003313">
    <property type="entry name" value="AraC-bd"/>
</dbReference>
<proteinExistence type="predicted"/>
<dbReference type="PANTHER" id="PTHR11019">
    <property type="entry name" value="HTH-TYPE TRANSCRIPTIONAL REGULATOR NIMR"/>
    <property type="match status" value="1"/>
</dbReference>
<dbReference type="SUPFAM" id="SSF51182">
    <property type="entry name" value="RmlC-like cupins"/>
    <property type="match status" value="1"/>
</dbReference>
<dbReference type="InterPro" id="IPR018060">
    <property type="entry name" value="HTH_AraC"/>
</dbReference>
<dbReference type="OrthoDB" id="9804543at2"/>
<keyword evidence="4" id="KW-0010">Activator</keyword>
<dbReference type="PROSITE" id="PS01124">
    <property type="entry name" value="HTH_ARAC_FAMILY_2"/>
    <property type="match status" value="1"/>
</dbReference>
<dbReference type="InterPro" id="IPR011051">
    <property type="entry name" value="RmlC_Cupin_sf"/>
</dbReference>
<dbReference type="Pfam" id="PF12833">
    <property type="entry name" value="HTH_18"/>
    <property type="match status" value="1"/>
</dbReference>
<evidence type="ECO:0000256" key="2">
    <source>
        <dbReference type="ARBA" id="ARBA00023015"/>
    </source>
</evidence>
<name>A0A2S5KWL0_9PROT</name>
<dbReference type="PRINTS" id="PR00032">
    <property type="entry name" value="HTHARAC"/>
</dbReference>
<evidence type="ECO:0000256" key="1">
    <source>
        <dbReference type="ARBA" id="ARBA00022491"/>
    </source>
</evidence>
<feature type="domain" description="HTH araC/xylS-type" evidence="6">
    <location>
        <begin position="160"/>
        <end position="256"/>
    </location>
</feature>
<evidence type="ECO:0000313" key="8">
    <source>
        <dbReference type="Proteomes" id="UP000238196"/>
    </source>
</evidence>
<dbReference type="PROSITE" id="PS00041">
    <property type="entry name" value="HTH_ARAC_FAMILY_1"/>
    <property type="match status" value="1"/>
</dbReference>
<keyword evidence="2" id="KW-0805">Transcription regulation</keyword>
<dbReference type="AlphaFoldDB" id="A0A2S5KWL0"/>
<dbReference type="InterPro" id="IPR009057">
    <property type="entry name" value="Homeodomain-like_sf"/>
</dbReference>